<keyword evidence="3" id="KW-1185">Reference proteome</keyword>
<dbReference type="RefSeq" id="XP_029221100.1">
    <property type="nucleotide sequence ID" value="XM_029362135.1"/>
</dbReference>
<evidence type="ECO:0000256" key="1">
    <source>
        <dbReference type="SAM" id="MobiDB-lite"/>
    </source>
</evidence>
<comment type="caution">
    <text evidence="2">The sequence shown here is derived from an EMBL/GenBank/DDBJ whole genome shotgun (WGS) entry which is preliminary data.</text>
</comment>
<proteinExistence type="predicted"/>
<feature type="compositionally biased region" description="Pro residues" evidence="1">
    <location>
        <begin position="183"/>
        <end position="193"/>
    </location>
</feature>
<feature type="compositionally biased region" description="Low complexity" evidence="1">
    <location>
        <begin position="376"/>
        <end position="385"/>
    </location>
</feature>
<feature type="region of interest" description="Disordered" evidence="1">
    <location>
        <begin position="157"/>
        <end position="199"/>
    </location>
</feature>
<feature type="region of interest" description="Disordered" evidence="1">
    <location>
        <begin position="341"/>
        <end position="395"/>
    </location>
</feature>
<gene>
    <name evidence="2" type="ORF">BESB_035490</name>
</gene>
<dbReference type="EMBL" id="NWUJ01000002">
    <property type="protein sequence ID" value="PFH37091.1"/>
    <property type="molecule type" value="Genomic_DNA"/>
</dbReference>
<feature type="region of interest" description="Disordered" evidence="1">
    <location>
        <begin position="99"/>
        <end position="118"/>
    </location>
</feature>
<dbReference type="AlphaFoldDB" id="A0A2A9MLA3"/>
<reference evidence="2 3" key="1">
    <citation type="submission" date="2017-09" db="EMBL/GenBank/DDBJ databases">
        <title>Genome sequencing of Besnoitia besnoiti strain Bb-Ger1.</title>
        <authorList>
            <person name="Schares G."/>
            <person name="Venepally P."/>
            <person name="Lorenzi H.A."/>
        </authorList>
    </citation>
    <scope>NUCLEOTIDE SEQUENCE [LARGE SCALE GENOMIC DNA]</scope>
    <source>
        <strain evidence="2 3">Bb-Ger1</strain>
    </source>
</reference>
<protein>
    <submittedName>
        <fullName evidence="2">Uncharacterized protein</fullName>
    </submittedName>
</protein>
<dbReference type="Proteomes" id="UP000224006">
    <property type="component" value="Chromosome II"/>
</dbReference>
<evidence type="ECO:0000313" key="3">
    <source>
        <dbReference type="Proteomes" id="UP000224006"/>
    </source>
</evidence>
<evidence type="ECO:0000313" key="2">
    <source>
        <dbReference type="EMBL" id="PFH37091.1"/>
    </source>
</evidence>
<dbReference type="VEuPathDB" id="ToxoDB:BESB_035490"/>
<dbReference type="GeneID" id="40308530"/>
<name>A0A2A9MLA3_BESBE</name>
<dbReference type="KEGG" id="bbes:BESB_035490"/>
<accession>A0A2A9MLA3</accession>
<organism evidence="2 3">
    <name type="scientific">Besnoitia besnoiti</name>
    <name type="common">Apicomplexan protozoan</name>
    <dbReference type="NCBI Taxonomy" id="94643"/>
    <lineage>
        <taxon>Eukaryota</taxon>
        <taxon>Sar</taxon>
        <taxon>Alveolata</taxon>
        <taxon>Apicomplexa</taxon>
        <taxon>Conoidasida</taxon>
        <taxon>Coccidia</taxon>
        <taxon>Eucoccidiorida</taxon>
        <taxon>Eimeriorina</taxon>
        <taxon>Sarcocystidae</taxon>
        <taxon>Besnoitia</taxon>
    </lineage>
</organism>
<sequence length="453" mass="48012">MMVSCRSGAAGIESTRPRSTRLRVVGHRLSRPPAANIVDFNSVTEQLARRVARNPFVPWKVLKRSGAAYQAAPAAPAAAVSDSAASLHSIKANRIPARRLKKQRPRQRGASVGSFHKPDLASPGAAAVSPLFHAAACATRGRLRSSQHLPACRRGMSFSSCEEPGRAEEGVAVPNRQSETGAPPHPPVPPWWPPSGRGSEGNSWGSIPVSYCYPLSRPEAEDPLPLPLMHECRFSFENVSLPLCFPSRSTAISEGGDTQASDGSEVSLGDTAGMAIAGLGYDLDGDVARGTAWAPSRSECKSLAAGKKAAPFVIRLRTVKHQHAWRETLCSGPPCWDAADEPQLRRQSSSSSAVDDSTCPTEDGGSTAELPEKTMSPPSSASIAPSERKEKLEDDEYLRTVDTQSLDSSLADKAASGGLLVSDERALQLADEPAVASPLNVESLRAEARSCAV</sequence>
<dbReference type="OrthoDB" id="331543at2759"/>